<dbReference type="GO" id="GO:0030133">
    <property type="term" value="C:transport vesicle"/>
    <property type="evidence" value="ECO:0007669"/>
    <property type="project" value="UniProtKB-SubCell"/>
</dbReference>
<dbReference type="InterPro" id="IPR033522">
    <property type="entry name" value="IA-2/IA-2_beta"/>
</dbReference>
<evidence type="ECO:0000256" key="10">
    <source>
        <dbReference type="SAM" id="MobiDB-lite"/>
    </source>
</evidence>
<keyword evidence="6" id="KW-0472">Membrane</keyword>
<keyword evidence="3" id="KW-0812">Transmembrane</keyword>
<gene>
    <name evidence="13" type="primary">PTPRN</name>
    <name evidence="13" type="ORF">G0U57_009426</name>
</gene>
<evidence type="ECO:0000256" key="3">
    <source>
        <dbReference type="ARBA" id="ARBA00022692"/>
    </source>
</evidence>
<keyword evidence="4" id="KW-0732">Signal</keyword>
<dbReference type="GO" id="GO:0016020">
    <property type="term" value="C:membrane"/>
    <property type="evidence" value="ECO:0007669"/>
    <property type="project" value="UniProtKB-SubCell"/>
</dbReference>
<dbReference type="Gene3D" id="3.30.70.2470">
    <property type="entry name" value="Protein-tyrosine phosphatase receptor IA-2 ectodomain"/>
    <property type="match status" value="1"/>
</dbReference>
<comment type="subcellular location">
    <subcellularLocation>
        <location evidence="2">Cytoplasmic vesicle</location>
        <location evidence="2">Secretory vesicle</location>
    </subcellularLocation>
    <subcellularLocation>
        <location evidence="1">Membrane</location>
        <topology evidence="1">Single-pass membrane protein</topology>
    </subcellularLocation>
</comment>
<evidence type="ECO:0000313" key="14">
    <source>
        <dbReference type="Proteomes" id="UP000765507"/>
    </source>
</evidence>
<dbReference type="OrthoDB" id="9880441at2759"/>
<dbReference type="InterPro" id="IPR038112">
    <property type="entry name" value="Receptor_IA-2_ectodomain_sf"/>
</dbReference>
<keyword evidence="8" id="KW-0325">Glycoprotein</keyword>
<evidence type="ECO:0000256" key="8">
    <source>
        <dbReference type="ARBA" id="ARBA00023180"/>
    </source>
</evidence>
<keyword evidence="5" id="KW-1133">Transmembrane helix</keyword>
<evidence type="ECO:0000256" key="4">
    <source>
        <dbReference type="ARBA" id="ARBA00022729"/>
    </source>
</evidence>
<evidence type="ECO:0000313" key="13">
    <source>
        <dbReference type="EMBL" id="KAG6921208.1"/>
    </source>
</evidence>
<feature type="compositionally biased region" description="Basic and acidic residues" evidence="10">
    <location>
        <begin position="339"/>
        <end position="348"/>
    </location>
</feature>
<feature type="compositionally biased region" description="Pro residues" evidence="10">
    <location>
        <begin position="351"/>
        <end position="361"/>
    </location>
</feature>
<feature type="domain" description="RESP18" evidence="12">
    <location>
        <begin position="25"/>
        <end position="86"/>
    </location>
</feature>
<feature type="region of interest" description="Disordered" evidence="10">
    <location>
        <begin position="339"/>
        <end position="441"/>
    </location>
</feature>
<dbReference type="GO" id="GO:0051046">
    <property type="term" value="P:regulation of secretion"/>
    <property type="evidence" value="ECO:0007669"/>
    <property type="project" value="TreeGrafter"/>
</dbReference>
<dbReference type="PANTHER" id="PTHR46106">
    <property type="entry name" value="IA-2 PROTEIN TYROSINE PHOSPHATASE, ISOFORM C"/>
    <property type="match status" value="1"/>
</dbReference>
<evidence type="ECO:0000256" key="6">
    <source>
        <dbReference type="ARBA" id="ARBA00023136"/>
    </source>
</evidence>
<organism evidence="13 14">
    <name type="scientific">Chelydra serpentina</name>
    <name type="common">Snapping turtle</name>
    <name type="synonym">Testudo serpentina</name>
    <dbReference type="NCBI Taxonomy" id="8475"/>
    <lineage>
        <taxon>Eukaryota</taxon>
        <taxon>Metazoa</taxon>
        <taxon>Chordata</taxon>
        <taxon>Craniata</taxon>
        <taxon>Vertebrata</taxon>
        <taxon>Euteleostomi</taxon>
        <taxon>Archelosauria</taxon>
        <taxon>Testudinata</taxon>
        <taxon>Testudines</taxon>
        <taxon>Cryptodira</taxon>
        <taxon>Durocryptodira</taxon>
        <taxon>Americhelydia</taxon>
        <taxon>Chelydroidea</taxon>
        <taxon>Chelydridae</taxon>
        <taxon>Chelydra</taxon>
    </lineage>
</organism>
<evidence type="ECO:0000256" key="9">
    <source>
        <dbReference type="ARBA" id="ARBA00023329"/>
    </source>
</evidence>
<feature type="non-terminal residue" evidence="13">
    <location>
        <position position="1"/>
    </location>
</feature>
<dbReference type="Proteomes" id="UP000765507">
    <property type="component" value="Unassembled WGS sequence"/>
</dbReference>
<dbReference type="EMBL" id="JAHGAV010002447">
    <property type="protein sequence ID" value="KAG6921208.1"/>
    <property type="molecule type" value="Genomic_DNA"/>
</dbReference>
<accession>A0A8T1RX80</accession>
<sequence>MAPLGPALSPQAGTVSALLLDGLFGQCQERAARDRPFLQLTSPVLQRLQDVLRRLTAQGLSWQDDITQYVIAQEMERIPRLRPPPAPEPAAKERFSPPHAAPRMALFPSEPSQPGSALQMAPRLLPASAEKSPRLEPQPPLPPALLQRYLELLLLGPPPELGYEEGMLHPYSYHKFGYQDGARQLSPLQANRQSPEPPALLGRAPAQASQALFGASPIPSYGGQPGLDGGHLFQDLGMLYLPRERASRLAPASTRAQHGQGLPPDYTEPDEENSQQQLALGPQVQSDTALQRLVAVLADYGVGLQDLSPQQLASLSALLQLLQRPGGFGQEAPEAKRVTEGEMQHGEEPELPPSTVPPPENPASAASRTEGPRREVVAGPAQGSARPPAASQVEPQAPGQAAPRDPAGGAVLHLDEPAPVEKKSYTEPRGPGGKGEQPEPRLTEEYGYIVTDQKPLGLATGVRLLEILAERVHLSTASFINISVGGPALTFQIRQNHQNLSLADVTNQAATVKSELEAELGLKIVQTGVGQVRQR</sequence>
<keyword evidence="9" id="KW-0968">Cytoplasmic vesicle</keyword>
<evidence type="ECO:0000256" key="7">
    <source>
        <dbReference type="ARBA" id="ARBA00023170"/>
    </source>
</evidence>
<dbReference type="Pfam" id="PF14948">
    <property type="entry name" value="RESP18"/>
    <property type="match status" value="1"/>
</dbReference>
<dbReference type="AlphaFoldDB" id="A0A8T1RX80"/>
<reference evidence="13 14" key="1">
    <citation type="journal article" date="2020" name="G3 (Bethesda)">
        <title>Draft Genome of the Common Snapping Turtle, Chelydra serpentina, a Model for Phenotypic Plasticity in Reptiles.</title>
        <authorList>
            <person name="Das D."/>
            <person name="Singh S.K."/>
            <person name="Bierstedt J."/>
            <person name="Erickson A."/>
            <person name="Galli G.L.J."/>
            <person name="Crossley D.A. 2nd"/>
            <person name="Rhen T."/>
        </authorList>
    </citation>
    <scope>NUCLEOTIDE SEQUENCE [LARGE SCALE GENOMIC DNA]</scope>
    <source>
        <strain evidence="13">KW</strain>
    </source>
</reference>
<evidence type="ECO:0000259" key="11">
    <source>
        <dbReference type="Pfam" id="PF11548"/>
    </source>
</evidence>
<dbReference type="GO" id="GO:0035773">
    <property type="term" value="P:insulin secretion involved in cellular response to glucose stimulus"/>
    <property type="evidence" value="ECO:0007669"/>
    <property type="project" value="TreeGrafter"/>
</dbReference>
<dbReference type="PANTHER" id="PTHR46106:SF1">
    <property type="entry name" value="RECEPTOR-TYPE TYROSINE-PROTEIN PHOSPHATASE-LIKE N"/>
    <property type="match status" value="1"/>
</dbReference>
<dbReference type="InterPro" id="IPR029403">
    <property type="entry name" value="RESP18_dom"/>
</dbReference>
<keyword evidence="7 13" id="KW-0675">Receptor</keyword>
<protein>
    <submittedName>
        <fullName evidence="13">Protein tyrosine phosphatase, receptor type, N</fullName>
    </submittedName>
</protein>
<keyword evidence="14" id="KW-1185">Reference proteome</keyword>
<evidence type="ECO:0000259" key="12">
    <source>
        <dbReference type="Pfam" id="PF14948"/>
    </source>
</evidence>
<evidence type="ECO:0000256" key="2">
    <source>
        <dbReference type="ARBA" id="ARBA00004398"/>
    </source>
</evidence>
<dbReference type="SMART" id="SM01305">
    <property type="entry name" value="RESP18"/>
    <property type="match status" value="1"/>
</dbReference>
<proteinExistence type="predicted"/>
<dbReference type="GO" id="GO:0045202">
    <property type="term" value="C:synapse"/>
    <property type="evidence" value="ECO:0007669"/>
    <property type="project" value="TreeGrafter"/>
</dbReference>
<dbReference type="GO" id="GO:0030141">
    <property type="term" value="C:secretory granule"/>
    <property type="evidence" value="ECO:0007669"/>
    <property type="project" value="InterPro"/>
</dbReference>
<evidence type="ECO:0000256" key="5">
    <source>
        <dbReference type="ARBA" id="ARBA00022989"/>
    </source>
</evidence>
<evidence type="ECO:0000256" key="1">
    <source>
        <dbReference type="ARBA" id="ARBA00004167"/>
    </source>
</evidence>
<feature type="region of interest" description="Disordered" evidence="10">
    <location>
        <begin position="248"/>
        <end position="276"/>
    </location>
</feature>
<comment type="caution">
    <text evidence="13">The sequence shown here is derived from an EMBL/GenBank/DDBJ whole genome shotgun (WGS) entry which is preliminary data.</text>
</comment>
<name>A0A8T1RX80_CHESE</name>
<dbReference type="InterPro" id="IPR021613">
    <property type="entry name" value="Receptor_IA-2_dom"/>
</dbReference>
<feature type="domain" description="Protein-tyrosine phosphatase receptor IA-2 ectodomain" evidence="11">
    <location>
        <begin position="444"/>
        <end position="531"/>
    </location>
</feature>
<dbReference type="Pfam" id="PF11548">
    <property type="entry name" value="Receptor_IA-2"/>
    <property type="match status" value="1"/>
</dbReference>
<feature type="compositionally biased region" description="Basic and acidic residues" evidence="10">
    <location>
        <begin position="413"/>
        <end position="426"/>
    </location>
</feature>